<evidence type="ECO:0000313" key="2">
    <source>
        <dbReference type="EMBL" id="CAG4983492.1"/>
    </source>
</evidence>
<gene>
    <name evidence="2" type="ORF">PAPOLLO_LOCUS10647</name>
</gene>
<dbReference type="Proteomes" id="UP000691718">
    <property type="component" value="Unassembled WGS sequence"/>
</dbReference>
<feature type="region of interest" description="Disordered" evidence="1">
    <location>
        <begin position="50"/>
        <end position="70"/>
    </location>
</feature>
<name>A0A8S3WUX0_PARAO</name>
<proteinExistence type="predicted"/>
<dbReference type="AlphaFoldDB" id="A0A8S3WUX0"/>
<evidence type="ECO:0000256" key="1">
    <source>
        <dbReference type="SAM" id="MobiDB-lite"/>
    </source>
</evidence>
<dbReference type="EMBL" id="CAJQZP010000764">
    <property type="protein sequence ID" value="CAG4983492.1"/>
    <property type="molecule type" value="Genomic_DNA"/>
</dbReference>
<comment type="caution">
    <text evidence="2">The sequence shown here is derived from an EMBL/GenBank/DDBJ whole genome shotgun (WGS) entry which is preliminary data.</text>
</comment>
<feature type="compositionally biased region" description="Polar residues" evidence="1">
    <location>
        <begin position="57"/>
        <end position="70"/>
    </location>
</feature>
<keyword evidence="3" id="KW-1185">Reference proteome</keyword>
<evidence type="ECO:0000313" key="3">
    <source>
        <dbReference type="Proteomes" id="UP000691718"/>
    </source>
</evidence>
<reference evidence="2" key="1">
    <citation type="submission" date="2021-04" db="EMBL/GenBank/DDBJ databases">
        <authorList>
            <person name="Tunstrom K."/>
        </authorList>
    </citation>
    <scope>NUCLEOTIDE SEQUENCE</scope>
</reference>
<protein>
    <submittedName>
        <fullName evidence="2">(apollo) hypothetical protein</fullName>
    </submittedName>
</protein>
<organism evidence="2 3">
    <name type="scientific">Parnassius apollo</name>
    <name type="common">Apollo butterfly</name>
    <name type="synonym">Papilio apollo</name>
    <dbReference type="NCBI Taxonomy" id="110799"/>
    <lineage>
        <taxon>Eukaryota</taxon>
        <taxon>Metazoa</taxon>
        <taxon>Ecdysozoa</taxon>
        <taxon>Arthropoda</taxon>
        <taxon>Hexapoda</taxon>
        <taxon>Insecta</taxon>
        <taxon>Pterygota</taxon>
        <taxon>Neoptera</taxon>
        <taxon>Endopterygota</taxon>
        <taxon>Lepidoptera</taxon>
        <taxon>Glossata</taxon>
        <taxon>Ditrysia</taxon>
        <taxon>Papilionoidea</taxon>
        <taxon>Papilionidae</taxon>
        <taxon>Parnassiinae</taxon>
        <taxon>Parnassini</taxon>
        <taxon>Parnassius</taxon>
        <taxon>Parnassius</taxon>
    </lineage>
</organism>
<sequence>MFERGFNTSFSVNISNDRLPMNMTVCEVKTISHCDFTFLTRKISQSQSLSLTQSTSENGHQCVSGSSSVV</sequence>
<accession>A0A8S3WUX0</accession>